<evidence type="ECO:0000256" key="6">
    <source>
        <dbReference type="ARBA" id="ARBA00022723"/>
    </source>
</evidence>
<dbReference type="Pfam" id="PF11838">
    <property type="entry name" value="ERAP1_C"/>
    <property type="match status" value="1"/>
</dbReference>
<dbReference type="GO" id="GO:0005615">
    <property type="term" value="C:extracellular space"/>
    <property type="evidence" value="ECO:0007669"/>
    <property type="project" value="TreeGrafter"/>
</dbReference>
<dbReference type="GO" id="GO:0042277">
    <property type="term" value="F:peptide binding"/>
    <property type="evidence" value="ECO:0007669"/>
    <property type="project" value="TreeGrafter"/>
</dbReference>
<keyword evidence="3 14" id="KW-0031">Aminopeptidase</keyword>
<evidence type="ECO:0000256" key="14">
    <source>
        <dbReference type="RuleBase" id="RU364040"/>
    </source>
</evidence>
<dbReference type="InterPro" id="IPR014782">
    <property type="entry name" value="Peptidase_M1_dom"/>
</dbReference>
<feature type="binding site" evidence="12">
    <location>
        <position position="374"/>
    </location>
    <ligand>
        <name>Zn(2+)</name>
        <dbReference type="ChEBI" id="CHEBI:29105"/>
        <note>catalytic</note>
    </ligand>
</feature>
<evidence type="ECO:0000256" key="10">
    <source>
        <dbReference type="ARBA" id="ARBA00023288"/>
    </source>
</evidence>
<keyword evidence="4" id="KW-0336">GPI-anchor</keyword>
<feature type="chain" id="PRO_5035240054" description="Aminopeptidase" evidence="15">
    <location>
        <begin position="21"/>
        <end position="913"/>
    </location>
</feature>
<protein>
    <recommendedName>
        <fullName evidence="14">Aminopeptidase</fullName>
        <ecNumber evidence="14">3.4.11.-</ecNumber>
    </recommendedName>
</protein>
<feature type="signal peptide" evidence="15">
    <location>
        <begin position="1"/>
        <end position="20"/>
    </location>
</feature>
<keyword evidence="5 14" id="KW-0645">Protease</keyword>
<dbReference type="SUPFAM" id="SSF55486">
    <property type="entry name" value="Metalloproteases ('zincins'), catalytic domain"/>
    <property type="match status" value="1"/>
</dbReference>
<evidence type="ECO:0000313" key="19">
    <source>
        <dbReference type="EnsemblMetazoa" id="XP_014240064.2"/>
    </source>
</evidence>
<feature type="domain" description="Peptidase M1 membrane alanine aminopeptidase" evidence="16">
    <location>
        <begin position="281"/>
        <end position="501"/>
    </location>
</feature>
<evidence type="ECO:0000256" key="8">
    <source>
        <dbReference type="ARBA" id="ARBA00022833"/>
    </source>
</evidence>
<keyword evidence="6 12" id="KW-0479">Metal-binding</keyword>
<dbReference type="EnsemblMetazoa" id="XM_014384578.2">
    <property type="protein sequence ID" value="XP_014240064.2"/>
    <property type="gene ID" value="LOC106661289"/>
</dbReference>
<dbReference type="GeneID" id="106661289"/>
<evidence type="ECO:0000256" key="13">
    <source>
        <dbReference type="PIRSR" id="PIRSR634016-4"/>
    </source>
</evidence>
<dbReference type="GO" id="GO:0098552">
    <property type="term" value="C:side of membrane"/>
    <property type="evidence" value="ECO:0007669"/>
    <property type="project" value="UniProtKB-KW"/>
</dbReference>
<evidence type="ECO:0000256" key="9">
    <source>
        <dbReference type="ARBA" id="ARBA00023049"/>
    </source>
</evidence>
<dbReference type="GO" id="GO:0043171">
    <property type="term" value="P:peptide catabolic process"/>
    <property type="evidence" value="ECO:0007669"/>
    <property type="project" value="TreeGrafter"/>
</dbReference>
<dbReference type="InterPro" id="IPR045357">
    <property type="entry name" value="Aminopeptidase_N-like_N"/>
</dbReference>
<dbReference type="Gene3D" id="1.10.390.10">
    <property type="entry name" value="Neutral Protease Domain 2"/>
    <property type="match status" value="1"/>
</dbReference>
<dbReference type="PANTHER" id="PTHR11533">
    <property type="entry name" value="PROTEASE M1 ZINC METALLOPROTEASE"/>
    <property type="match status" value="1"/>
</dbReference>
<feature type="domain" description="ERAP1-like C-terminal" evidence="17">
    <location>
        <begin position="584"/>
        <end position="868"/>
    </location>
</feature>
<dbReference type="GO" id="GO:0008270">
    <property type="term" value="F:zinc ion binding"/>
    <property type="evidence" value="ECO:0007669"/>
    <property type="project" value="UniProtKB-UniRule"/>
</dbReference>
<dbReference type="GO" id="GO:0005886">
    <property type="term" value="C:plasma membrane"/>
    <property type="evidence" value="ECO:0007669"/>
    <property type="project" value="UniProtKB-SubCell"/>
</dbReference>
<evidence type="ECO:0000259" key="18">
    <source>
        <dbReference type="Pfam" id="PF17900"/>
    </source>
</evidence>
<dbReference type="InterPro" id="IPR042097">
    <property type="entry name" value="Aminopeptidase_N-like_N_sf"/>
</dbReference>
<dbReference type="AlphaFoldDB" id="A0A8I6RA70"/>
<evidence type="ECO:0000256" key="7">
    <source>
        <dbReference type="ARBA" id="ARBA00022801"/>
    </source>
</evidence>
<evidence type="ECO:0000256" key="5">
    <source>
        <dbReference type="ARBA" id="ARBA00022670"/>
    </source>
</evidence>
<keyword evidence="20" id="KW-1185">Reference proteome</keyword>
<evidence type="ECO:0000256" key="3">
    <source>
        <dbReference type="ARBA" id="ARBA00022438"/>
    </source>
</evidence>
<keyword evidence="4" id="KW-0472">Membrane</keyword>
<keyword evidence="4" id="KW-0325">Glycoprotein</keyword>
<dbReference type="InterPro" id="IPR027268">
    <property type="entry name" value="Peptidase_M4/M1_CTD_sf"/>
</dbReference>
<proteinExistence type="inferred from homology"/>
<keyword evidence="9 14" id="KW-0482">Metalloprotease</keyword>
<comment type="similarity">
    <text evidence="2 14">Belongs to the peptidase M1 family.</text>
</comment>
<dbReference type="EC" id="3.4.11.-" evidence="14"/>
<evidence type="ECO:0000256" key="2">
    <source>
        <dbReference type="ARBA" id="ARBA00010136"/>
    </source>
</evidence>
<name>A0A8I6RA70_CIMLE</name>
<keyword evidence="10" id="KW-0449">Lipoprotein</keyword>
<feature type="binding site" evidence="12">
    <location>
        <position position="355"/>
    </location>
    <ligand>
        <name>Zn(2+)</name>
        <dbReference type="ChEBI" id="CHEBI:29105"/>
        <note>catalytic</note>
    </ligand>
</feature>
<feature type="binding site" evidence="12">
    <location>
        <position position="351"/>
    </location>
    <ligand>
        <name>Zn(2+)</name>
        <dbReference type="ChEBI" id="CHEBI:29105"/>
        <note>catalytic</note>
    </ligand>
</feature>
<dbReference type="InterPro" id="IPR050344">
    <property type="entry name" value="Peptidase_M1_aminopeptidases"/>
</dbReference>
<dbReference type="SUPFAM" id="SSF63737">
    <property type="entry name" value="Leukotriene A4 hydrolase N-terminal domain"/>
    <property type="match status" value="1"/>
</dbReference>
<keyword evidence="8 12" id="KW-0862">Zinc</keyword>
<dbReference type="Gene3D" id="2.60.40.1910">
    <property type="match status" value="1"/>
</dbReference>
<feature type="active site" description="Proton acceptor" evidence="11">
    <location>
        <position position="352"/>
    </location>
</feature>
<evidence type="ECO:0000256" key="1">
    <source>
        <dbReference type="ARBA" id="ARBA00004609"/>
    </source>
</evidence>
<dbReference type="GO" id="GO:0070006">
    <property type="term" value="F:metalloaminopeptidase activity"/>
    <property type="evidence" value="ECO:0007669"/>
    <property type="project" value="TreeGrafter"/>
</dbReference>
<dbReference type="InterPro" id="IPR001930">
    <property type="entry name" value="Peptidase_M1"/>
</dbReference>
<evidence type="ECO:0000256" key="12">
    <source>
        <dbReference type="PIRSR" id="PIRSR634016-3"/>
    </source>
</evidence>
<dbReference type="Proteomes" id="UP000494040">
    <property type="component" value="Unassembled WGS sequence"/>
</dbReference>
<evidence type="ECO:0000256" key="4">
    <source>
        <dbReference type="ARBA" id="ARBA00022622"/>
    </source>
</evidence>
<organism evidence="19 20">
    <name type="scientific">Cimex lectularius</name>
    <name type="common">Bed bug</name>
    <name type="synonym">Acanthia lectularia</name>
    <dbReference type="NCBI Taxonomy" id="79782"/>
    <lineage>
        <taxon>Eukaryota</taxon>
        <taxon>Metazoa</taxon>
        <taxon>Ecdysozoa</taxon>
        <taxon>Arthropoda</taxon>
        <taxon>Hexapoda</taxon>
        <taxon>Insecta</taxon>
        <taxon>Pterygota</taxon>
        <taxon>Neoptera</taxon>
        <taxon>Paraneoptera</taxon>
        <taxon>Hemiptera</taxon>
        <taxon>Heteroptera</taxon>
        <taxon>Panheteroptera</taxon>
        <taxon>Cimicomorpha</taxon>
        <taxon>Cimicidae</taxon>
        <taxon>Cimex</taxon>
    </lineage>
</organism>
<accession>A0A8I6RA70</accession>
<evidence type="ECO:0000256" key="11">
    <source>
        <dbReference type="PIRSR" id="PIRSR634016-1"/>
    </source>
</evidence>
<dbReference type="Gene3D" id="2.60.40.1730">
    <property type="entry name" value="tricorn interacting facor f3 domain"/>
    <property type="match status" value="1"/>
</dbReference>
<dbReference type="Pfam" id="PF01433">
    <property type="entry name" value="Peptidase_M1"/>
    <property type="match status" value="1"/>
</dbReference>
<reference evidence="19" key="1">
    <citation type="submission" date="2022-01" db="UniProtKB">
        <authorList>
            <consortium name="EnsemblMetazoa"/>
        </authorList>
    </citation>
    <scope>IDENTIFICATION</scope>
</reference>
<evidence type="ECO:0000259" key="16">
    <source>
        <dbReference type="Pfam" id="PF01433"/>
    </source>
</evidence>
<feature type="domain" description="Aminopeptidase N-like N-terminal" evidence="18">
    <location>
        <begin position="33"/>
        <end position="243"/>
    </location>
</feature>
<dbReference type="FunFam" id="1.10.390.10:FF:000013">
    <property type="entry name" value="Aminopeptidase N"/>
    <property type="match status" value="1"/>
</dbReference>
<keyword evidence="7 14" id="KW-0378">Hydrolase</keyword>
<dbReference type="RefSeq" id="XP_014240064.2">
    <property type="nucleotide sequence ID" value="XM_014384578.2"/>
</dbReference>
<sequence>MGPSPHQFVGFFFILASATSTNLHRRLPRNVVPVHYHIDWVVTKCEFSGKESIDLEVRNSTDSFKLHSRDLQVDFETVKITKLSTNEDVNIVLVNGENKDVESFEYFTNDDSPRNLSVNSVKGDRLKVSLSEPLEVGSKYRLYMEFNGTMNSRKAFGFYCQRYRHGNQTKWLASTSFEPGNARSAFPCFDEPGLRANFTISITHDKKMTALSNMPLSSSAPSDLGEDCVVDTFETSPKMSTYLVSAFVGEYDHIDSKYLKNKPIRVWAHKEKVSYGDLPLRLTARHLSFLQNYTGVSDPMPKQDLLAIRNFAAGGVENWGLITYDERFLLFNPRHRRNKQVVLRACNLIAHELAHIWFGNLVALDSWRDIWLNEGFSTYFAALSTNKVYREYDTQAWILAKESAMLRDCKWTTHPLRPDLELDARDIFDEITYYKGSSILRMLNFTLGEDVLKEGVRNYLQEKLYSTACHKVLWANLEKAAVAAGHSFPEGVTLEQIMDAWLNKPGYPVVTVSRDYTTGEVTISQKSVLEKEEELREESESDGWFVPLSYTFQDEKDSTVRTKIWLDPRQPNLTIPDPAAPDRWLLFNLMGASYCRIRYDSTNAKFLLNDLSNFWIDDRVLVLSDMLELARIGFAPVEGTFDALTFLKDELSPYPWLALLSSTSKTVSFFEGTELESIYVDFLNGILSSGMERLDESSPHRKELITLSCKLGVEQCTKMGRELFRKWAENPNNEIPEDIRYPVVCLGVAEGDAKTWELVNNRLSTSHEASEKKDILKALACSKDEKLLLKYLQYGLSSNKTAFSGKKLSVILKSLAKQHPDFVLNTLSEKNVAPPKHNTKWQRLLEILADQVNSPERLEKFTYIVSGSSDSFKSAVRKSPLLTIAESNLEWFSNNKHDAEAWLRNHQQMKRQV</sequence>
<evidence type="ECO:0000313" key="20">
    <source>
        <dbReference type="Proteomes" id="UP000494040"/>
    </source>
</evidence>
<evidence type="ECO:0000259" key="17">
    <source>
        <dbReference type="Pfam" id="PF11838"/>
    </source>
</evidence>
<dbReference type="InterPro" id="IPR024571">
    <property type="entry name" value="ERAP1-like_C_dom"/>
</dbReference>
<dbReference type="GO" id="GO:0006508">
    <property type="term" value="P:proteolysis"/>
    <property type="evidence" value="ECO:0007669"/>
    <property type="project" value="UniProtKB-KW"/>
</dbReference>
<dbReference type="GO" id="GO:0005737">
    <property type="term" value="C:cytoplasm"/>
    <property type="evidence" value="ECO:0007669"/>
    <property type="project" value="TreeGrafter"/>
</dbReference>
<dbReference type="KEGG" id="clec:106661289"/>
<dbReference type="OrthoDB" id="79562at2759"/>
<dbReference type="PRINTS" id="PR00756">
    <property type="entry name" value="ALADIPTASE"/>
</dbReference>
<dbReference type="Gene3D" id="1.25.50.20">
    <property type="match status" value="1"/>
</dbReference>
<comment type="subcellular location">
    <subcellularLocation>
        <location evidence="1">Cell membrane</location>
        <topology evidence="1">Lipid-anchor</topology>
        <topology evidence="1">GPI-anchor</topology>
    </subcellularLocation>
</comment>
<dbReference type="CDD" id="cd09601">
    <property type="entry name" value="M1_APN-Q_like"/>
    <property type="match status" value="1"/>
</dbReference>
<dbReference type="PANTHER" id="PTHR11533:SF21">
    <property type="entry name" value="AMINOPEPTIDASE"/>
    <property type="match status" value="1"/>
</dbReference>
<dbReference type="OMA" id="SHANREA"/>
<dbReference type="InterPro" id="IPR034016">
    <property type="entry name" value="M1_APN-typ"/>
</dbReference>
<dbReference type="Pfam" id="PF17900">
    <property type="entry name" value="Peptidase_M1_N"/>
    <property type="match status" value="1"/>
</dbReference>
<comment type="cofactor">
    <cofactor evidence="12 14">
        <name>Zn(2+)</name>
        <dbReference type="ChEBI" id="CHEBI:29105"/>
    </cofactor>
    <text evidence="12 14">Binds 1 zinc ion per subunit.</text>
</comment>
<feature type="site" description="Transition state stabilizer" evidence="13">
    <location>
        <position position="433"/>
    </location>
</feature>
<evidence type="ECO:0000256" key="15">
    <source>
        <dbReference type="SAM" id="SignalP"/>
    </source>
</evidence>
<keyword evidence="15" id="KW-0732">Signal</keyword>